<evidence type="ECO:0000313" key="1">
    <source>
        <dbReference type="EMBL" id="SUB00355.1"/>
    </source>
</evidence>
<dbReference type="PANTHER" id="PTHR35175:SF2">
    <property type="entry name" value="DUF1289 DOMAIN-CONTAINING PROTEIN"/>
    <property type="match status" value="1"/>
</dbReference>
<dbReference type="PANTHER" id="PTHR35175">
    <property type="entry name" value="DUF1289 DOMAIN-CONTAINING PROTEIN"/>
    <property type="match status" value="1"/>
</dbReference>
<protein>
    <submittedName>
        <fullName evidence="1">Predicted Fe-S protein</fullName>
    </submittedName>
</protein>
<dbReference type="OrthoDB" id="9811423at2"/>
<dbReference type="Pfam" id="PF06945">
    <property type="entry name" value="DUF1289"/>
    <property type="match status" value="1"/>
</dbReference>
<proteinExistence type="predicted"/>
<organism evidence="1 2">
    <name type="scientific">Pannonibacter phragmitetus</name>
    <dbReference type="NCBI Taxonomy" id="121719"/>
    <lineage>
        <taxon>Bacteria</taxon>
        <taxon>Pseudomonadati</taxon>
        <taxon>Pseudomonadota</taxon>
        <taxon>Alphaproteobacteria</taxon>
        <taxon>Hyphomicrobiales</taxon>
        <taxon>Stappiaceae</taxon>
        <taxon>Pannonibacter</taxon>
    </lineage>
</organism>
<dbReference type="Proteomes" id="UP000255000">
    <property type="component" value="Unassembled WGS sequence"/>
</dbReference>
<gene>
    <name evidence="1" type="ORF">NCTC13350_01267</name>
</gene>
<dbReference type="AlphaFoldDB" id="A0A378ZSY5"/>
<name>A0A378ZSY5_9HYPH</name>
<accession>A0A378ZSY5</accession>
<dbReference type="RefSeq" id="WP_019962685.1">
    <property type="nucleotide sequence ID" value="NZ_UGSK01000001.1"/>
</dbReference>
<dbReference type="InterPro" id="IPR010710">
    <property type="entry name" value="DUF1289"/>
</dbReference>
<reference evidence="1 2" key="1">
    <citation type="submission" date="2018-06" db="EMBL/GenBank/DDBJ databases">
        <authorList>
            <consortium name="Pathogen Informatics"/>
            <person name="Doyle S."/>
        </authorList>
    </citation>
    <scope>NUCLEOTIDE SEQUENCE [LARGE SCALE GENOMIC DNA]</scope>
    <source>
        <strain evidence="1 2">NCTC13350</strain>
    </source>
</reference>
<sequence length="72" mass="7677">MAGIESPCVKICIMDPLSGLCRGCARTLEEIAGWAGFAPEHRREVMMQLDARRARMSASPGTPCSSDAVPAI</sequence>
<dbReference type="EMBL" id="UGSK01000001">
    <property type="protein sequence ID" value="SUB00355.1"/>
    <property type="molecule type" value="Genomic_DNA"/>
</dbReference>
<evidence type="ECO:0000313" key="2">
    <source>
        <dbReference type="Proteomes" id="UP000255000"/>
    </source>
</evidence>